<dbReference type="EMBL" id="MG777485">
    <property type="protein sequence ID" value="AUW30981.1"/>
    <property type="molecule type" value="Genomic_DNA"/>
</dbReference>
<keyword evidence="2" id="KW-0812">Transmembrane</keyword>
<keyword evidence="3" id="KW-0645">Protease</keyword>
<keyword evidence="2" id="KW-0472">Membrane</keyword>
<dbReference type="GO" id="GO:0006508">
    <property type="term" value="P:proteolysis"/>
    <property type="evidence" value="ECO:0007669"/>
    <property type="project" value="UniProtKB-KW"/>
</dbReference>
<sequence length="500" mass="56174">MPQRLINPGAVAPASVFEVINGTIQRTGLTSAEDAESDLQSHRNDGTPRSRLYLLQGLWPQWVKVFEAYFRINATFLESHMRRRPYQHHSWTRPVQSGAFSVSYPEIVRWTRPNSALNGNSAAGPGDQNQSRMKVDALFDPKNSPFEDSSSKGLTYGKNKSVGALLNHAASWNRIHKNKDVDFLLLLDDEVWTTKSSGIRKDFRRNDNQGRTTTPDDGDLRYPCGSLEILNCSLEVLICQTLQVAKELPKDMYELNIYLHEIAVAKWEAYFDIYSASLRRFASGIHRSSGVGCALVAQQTKVCEEAQDHIGWNMRVEALNSIITDKDPMVKNFRIDNWKRLQRNCDAAGKPIGLANRDQSETSVVPRSQRNVQEATSKQEAEDAQQSLNRLAYLGGIFLPFSIVAAVFSMGQEFAAGMPLFYVYWVISLPLSLGVIATIYADTIRRLTPTQLKMKKSGGNDTDINIVFFSDEVGSHTNDDRPLGWLRAYGTVLRSVLGYR</sequence>
<name>A0A2K9YDQ7_CLAUC</name>
<proteinExistence type="predicted"/>
<evidence type="ECO:0000256" key="1">
    <source>
        <dbReference type="SAM" id="MobiDB-lite"/>
    </source>
</evidence>
<feature type="transmembrane region" description="Helical" evidence="2">
    <location>
        <begin position="422"/>
        <end position="441"/>
    </location>
</feature>
<keyword evidence="2" id="KW-1133">Transmembrane helix</keyword>
<dbReference type="AlphaFoldDB" id="A0A2K9YDQ7"/>
<feature type="region of interest" description="Disordered" evidence="1">
    <location>
        <begin position="358"/>
        <end position="381"/>
    </location>
</feature>
<keyword evidence="3" id="KW-0378">Hydrolase</keyword>
<evidence type="ECO:0000256" key="2">
    <source>
        <dbReference type="SAM" id="Phobius"/>
    </source>
</evidence>
<dbReference type="GO" id="GO:0008233">
    <property type="term" value="F:peptidase activity"/>
    <property type="evidence" value="ECO:0007669"/>
    <property type="project" value="UniProtKB-KW"/>
</dbReference>
<feature type="transmembrane region" description="Helical" evidence="2">
    <location>
        <begin position="391"/>
        <end position="410"/>
    </location>
</feature>
<feature type="compositionally biased region" description="Polar residues" evidence="1">
    <location>
        <begin position="361"/>
        <end position="381"/>
    </location>
</feature>
<reference evidence="3" key="1">
    <citation type="submission" date="2017-12" db="EMBL/GenBank/DDBJ databases">
        <title>Genome Sequencing Reveals a Rich Biosynthetic Potential.</title>
        <authorList>
            <person name="Bertrand R.L."/>
            <person name="Abdel-Hameed M.E."/>
            <person name="Sorensen J.L."/>
        </authorList>
    </citation>
    <scope>NUCLEOTIDE SEQUENCE</scope>
</reference>
<protein>
    <submittedName>
        <fullName evidence="3">Putative cysteine protease</fullName>
    </submittedName>
</protein>
<evidence type="ECO:0000313" key="3">
    <source>
        <dbReference type="EMBL" id="AUW30981.1"/>
    </source>
</evidence>
<organism evidence="3">
    <name type="scientific">Cladonia uncialis subsp. uncialis</name>
    <dbReference type="NCBI Taxonomy" id="180999"/>
    <lineage>
        <taxon>Eukaryota</taxon>
        <taxon>Fungi</taxon>
        <taxon>Dikarya</taxon>
        <taxon>Ascomycota</taxon>
        <taxon>Pezizomycotina</taxon>
        <taxon>Lecanoromycetes</taxon>
        <taxon>OSLEUM clade</taxon>
        <taxon>Lecanoromycetidae</taxon>
        <taxon>Lecanorales</taxon>
        <taxon>Lecanorineae</taxon>
        <taxon>Cladoniaceae</taxon>
        <taxon>Cladonia</taxon>
    </lineage>
</organism>
<accession>A0A2K9YDQ7</accession>